<organism evidence="2">
    <name type="scientific">Myoviridae sp. ctj3P51</name>
    <dbReference type="NCBI Taxonomy" id="2826687"/>
    <lineage>
        <taxon>Viruses</taxon>
        <taxon>Duplodnaviria</taxon>
        <taxon>Heunggongvirae</taxon>
        <taxon>Uroviricota</taxon>
        <taxon>Caudoviricetes</taxon>
    </lineage>
</organism>
<name>A0A8S5NNQ0_9CAUD</name>
<sequence length="517" mass="58423">MKPSVGYCQDVLKTLPVGYYLGHPVSLRLDPTGDTTYIELDCERVTVSYNNICAALKNAPDDIDPEPIIRALLYHEISHALLTPRNLFSNLTFHAVAKCCSRYKNYYDKTTYIWDHIHDIINIFEDERIETVCCDYYMNVDFKRLLILLNGDPKNFMDRDPVSKFFALVRYRIGPKAQLDTVSEIIKNFCGCTYTMPDSTGYAKCIIKLFASMLPFDFQYPRADNEQNSDTMQDAQDNSSKQNDQNDSAKDQTPPTPLTDDQIDALAQAIGEKLKACPIIVEKSQLKKAFKTLSTNREAAAIRAQFERVVQTALNRHKAQSSGSLGYSGRIDPRSTANKDYRWFAKKSQGSSVKRFSKIQFNLFCDDSGSFSSSRLKMNAVILALKELAATNHDIQVKVIHCGSGVTVPNQESPWLGCNAASYLSANLPTIYKDAQRPDATNINMVVFDGEFRIRDDFTKDKAFGTFNHPNCIIVSDTDNEEEFNNYAPQARKTFITEHYANTFISQLIDQVGRLLA</sequence>
<accession>A0A8S5NNQ0</accession>
<protein>
    <submittedName>
        <fullName evidence="2">Cobalamin biosynthesis protein</fullName>
    </submittedName>
</protein>
<reference evidence="2" key="1">
    <citation type="journal article" date="2021" name="Proc. Natl. Acad. Sci. U.S.A.">
        <title>A Catalog of Tens of Thousands of Viruses from Human Metagenomes Reveals Hidden Associations with Chronic Diseases.</title>
        <authorList>
            <person name="Tisza M.J."/>
            <person name="Buck C.B."/>
        </authorList>
    </citation>
    <scope>NUCLEOTIDE SEQUENCE</scope>
    <source>
        <strain evidence="2">Ctj3P51</strain>
    </source>
</reference>
<evidence type="ECO:0000313" key="2">
    <source>
        <dbReference type="EMBL" id="DAD96437.1"/>
    </source>
</evidence>
<evidence type="ECO:0000256" key="1">
    <source>
        <dbReference type="SAM" id="MobiDB-lite"/>
    </source>
</evidence>
<feature type="compositionally biased region" description="Polar residues" evidence="1">
    <location>
        <begin position="226"/>
        <end position="246"/>
    </location>
</feature>
<proteinExistence type="predicted"/>
<dbReference type="EMBL" id="BK015217">
    <property type="protein sequence ID" value="DAD96437.1"/>
    <property type="molecule type" value="Genomic_DNA"/>
</dbReference>
<feature type="region of interest" description="Disordered" evidence="1">
    <location>
        <begin position="224"/>
        <end position="260"/>
    </location>
</feature>